<feature type="region of interest" description="Disordered" evidence="1">
    <location>
        <begin position="166"/>
        <end position="189"/>
    </location>
</feature>
<proteinExistence type="predicted"/>
<name>A0A964T2A6_9HYPH</name>
<evidence type="ECO:0000256" key="1">
    <source>
        <dbReference type="SAM" id="MobiDB-lite"/>
    </source>
</evidence>
<keyword evidence="3" id="KW-0378">Hydrolase</keyword>
<comment type="caution">
    <text evidence="3">The sequence shown here is derived from an EMBL/GenBank/DDBJ whole genome shotgun (WGS) entry which is preliminary data.</text>
</comment>
<reference evidence="3" key="1">
    <citation type="submission" date="2019-03" db="EMBL/GenBank/DDBJ databases">
        <title>Afifella sp. nov., isolated from activated sludge.</title>
        <authorList>
            <person name="Li Q."/>
            <person name="Liu Y."/>
        </authorList>
    </citation>
    <scope>NUCLEOTIDE SEQUENCE</scope>
    <source>
        <strain evidence="3">L72</strain>
    </source>
</reference>
<gene>
    <name evidence="3" type="ORF">E4O86_05155</name>
</gene>
<feature type="domain" description="Retropepsin-like aspartic endopeptidase" evidence="2">
    <location>
        <begin position="30"/>
        <end position="160"/>
    </location>
</feature>
<organism evidence="3 4">
    <name type="scientific">Propylenella binzhouense</name>
    <dbReference type="NCBI Taxonomy" id="2555902"/>
    <lineage>
        <taxon>Bacteria</taxon>
        <taxon>Pseudomonadati</taxon>
        <taxon>Pseudomonadota</taxon>
        <taxon>Alphaproteobacteria</taxon>
        <taxon>Hyphomicrobiales</taxon>
        <taxon>Propylenellaceae</taxon>
        <taxon>Propylenella</taxon>
    </lineage>
</organism>
<evidence type="ECO:0000313" key="4">
    <source>
        <dbReference type="Proteomes" id="UP000773614"/>
    </source>
</evidence>
<dbReference type="EMBL" id="SPKJ01000009">
    <property type="protein sequence ID" value="MYZ47098.1"/>
    <property type="molecule type" value="Genomic_DNA"/>
</dbReference>
<dbReference type="PANTHER" id="PTHR38037:SF1">
    <property type="entry name" value="ATP-DEPENDENT ZINC PROTEASE DOMAIN-CONTAINING PROTEIN-RELATED"/>
    <property type="match status" value="1"/>
</dbReference>
<feature type="compositionally biased region" description="Basic residues" evidence="1">
    <location>
        <begin position="175"/>
        <end position="189"/>
    </location>
</feature>
<dbReference type="InterPro" id="IPR008503">
    <property type="entry name" value="Asp_endopeptidase"/>
</dbReference>
<evidence type="ECO:0000313" key="3">
    <source>
        <dbReference type="EMBL" id="MYZ47098.1"/>
    </source>
</evidence>
<protein>
    <submittedName>
        <fullName evidence="3">ATP-dependent zinc protease</fullName>
    </submittedName>
</protein>
<dbReference type="Gene3D" id="2.40.70.10">
    <property type="entry name" value="Acid Proteases"/>
    <property type="match status" value="1"/>
</dbReference>
<dbReference type="OrthoDB" id="3865600at2"/>
<accession>A0A964T2A6</accession>
<sequence>MRFPKILLAGDPRLVGFSGAGTTAADEPPVVGWREWAALPGLGIARIHAKIDTGAKTSALHANSIEPFERAGAPYVRFDVTGEHEDAPWHEAMVVDQRQVRSSNGSVERRFVIRCELALAGRAWPVEITLTNREKMELPMLIGRQALAGRVLVDAGRSWLCGRPELRDGETGARRSARGSRRKRRRTPS</sequence>
<dbReference type="Pfam" id="PF05618">
    <property type="entry name" value="Zn_protease"/>
    <property type="match status" value="1"/>
</dbReference>
<dbReference type="InterPro" id="IPR021109">
    <property type="entry name" value="Peptidase_aspartic_dom_sf"/>
</dbReference>
<keyword evidence="4" id="KW-1185">Reference proteome</keyword>
<dbReference type="AlphaFoldDB" id="A0A964T2A6"/>
<keyword evidence="3" id="KW-0645">Protease</keyword>
<dbReference type="PANTHER" id="PTHR38037">
    <property type="entry name" value="ZN_PROTEASE DOMAIN-CONTAINING PROTEIN"/>
    <property type="match status" value="1"/>
</dbReference>
<dbReference type="GO" id="GO:0008233">
    <property type="term" value="F:peptidase activity"/>
    <property type="evidence" value="ECO:0007669"/>
    <property type="project" value="UniProtKB-KW"/>
</dbReference>
<dbReference type="GO" id="GO:0006508">
    <property type="term" value="P:proteolysis"/>
    <property type="evidence" value="ECO:0007669"/>
    <property type="project" value="UniProtKB-KW"/>
</dbReference>
<dbReference type="SUPFAM" id="SSF50630">
    <property type="entry name" value="Acid proteases"/>
    <property type="match status" value="1"/>
</dbReference>
<evidence type="ECO:0000259" key="2">
    <source>
        <dbReference type="Pfam" id="PF05618"/>
    </source>
</evidence>
<dbReference type="Proteomes" id="UP000773614">
    <property type="component" value="Unassembled WGS sequence"/>
</dbReference>